<name>Q1JVH8_DESA6</name>
<dbReference type="AlphaFoldDB" id="Q1JVH8"/>
<reference evidence="2" key="1">
    <citation type="submission" date="2006-05" db="EMBL/GenBank/DDBJ databases">
        <title>Annotation of the draft genome assembly of Desulfuromonas acetoxidans DSM 684.</title>
        <authorList>
            <consortium name="US DOE Joint Genome Institute (JGI-ORNL)"/>
            <person name="Larimer F."/>
            <person name="Land M."/>
            <person name="Hauser L."/>
        </authorList>
    </citation>
    <scope>NUCLEOTIDE SEQUENCE [LARGE SCALE GENOMIC DNA]</scope>
    <source>
        <strain evidence="2">DSM 684</strain>
    </source>
</reference>
<dbReference type="InterPro" id="IPR011041">
    <property type="entry name" value="Quinoprot_gluc/sorb_DH_b-prop"/>
</dbReference>
<gene>
    <name evidence="2" type="ORF">Dace_0125</name>
</gene>
<dbReference type="SUPFAM" id="SSF50952">
    <property type="entry name" value="Soluble quinoprotein glucose dehydrogenase"/>
    <property type="match status" value="1"/>
</dbReference>
<comment type="caution">
    <text evidence="2">The sequence shown here is derived from an EMBL/GenBank/DDBJ whole genome shotgun (WGS) entry which is preliminary data.</text>
</comment>
<proteinExistence type="predicted"/>
<keyword evidence="3" id="KW-1185">Reference proteome</keyword>
<keyword evidence="1" id="KW-0732">Signal</keyword>
<dbReference type="SUPFAM" id="SSF69318">
    <property type="entry name" value="Integrin alpha N-terminal domain"/>
    <property type="match status" value="1"/>
</dbReference>
<dbReference type="InterPro" id="IPR028994">
    <property type="entry name" value="Integrin_alpha_N"/>
</dbReference>
<evidence type="ECO:0000313" key="3">
    <source>
        <dbReference type="Proteomes" id="UP000005695"/>
    </source>
</evidence>
<organism evidence="2 3">
    <name type="scientific">Desulfuromonas acetoxidans (strain DSM 684 / 11070)</name>
    <dbReference type="NCBI Taxonomy" id="281689"/>
    <lineage>
        <taxon>Bacteria</taxon>
        <taxon>Pseudomonadati</taxon>
        <taxon>Thermodesulfobacteriota</taxon>
        <taxon>Desulfuromonadia</taxon>
        <taxon>Desulfuromonadales</taxon>
        <taxon>Desulfuromonadaceae</taxon>
        <taxon>Desulfuromonas</taxon>
    </lineage>
</organism>
<evidence type="ECO:0000313" key="2">
    <source>
        <dbReference type="EMBL" id="EAT14236.1"/>
    </source>
</evidence>
<accession>Q1JVH8</accession>
<evidence type="ECO:0008006" key="4">
    <source>
        <dbReference type="Google" id="ProtNLM"/>
    </source>
</evidence>
<dbReference type="EMBL" id="AAEW02000039">
    <property type="protein sequence ID" value="EAT14236.1"/>
    <property type="molecule type" value="Genomic_DNA"/>
</dbReference>
<dbReference type="Proteomes" id="UP000005695">
    <property type="component" value="Unassembled WGS sequence"/>
</dbReference>
<sequence>MKTLLKALTPLLIGLLWTVSAWASLTDQLSEDFAPVNGYVVMAAGGEYILDVDSSQGVSSGDLFSVVTEGEKIVHPVTGEVIGSLDRVSAVLQVTRIKTGYSYAKVLRGEATLEPGTAIHRFDGLDAVFVDEGTNKDVLSQIKDAVPALQWQGNSASTQADLYFQAGAGALQVRDSQGQLLRSYPLTAAVAATPAPVTMTAPRVVAPSIAAPQITPTPVENSGTVQYQAPQQVSSFSTGGLNMEFPRFNKIGQFGDTTRTADFEPFNGKYLLAAGSFGQIRVFDVSNGLTMLADADSATLGQILSISWWQPTESELYLVANVWGDDRLETDVLKWTGNGFSVVEKGMRKLLAAFDGDGDGRSELLLTQDFNRETFYGNRVREAYLAGDELDYRDVAFEIPRNFRIIGAVIADVTGDQQPELSFVRNRRLYIYSGTQQLYKSNKEIGASISGVTYDVDPAAQNPMITTAVCEVAPVAADLDGDGIKEIVAVGAEGTLLQAAGVTSTVDQSWLAVFKYQDGMMLKGTLGDKLERPIQGVAVVDGQAVMVATELGSLLGEGQKSSYVLAVPVQ</sequence>
<reference evidence="2" key="2">
    <citation type="submission" date="2006-05" db="EMBL/GenBank/DDBJ databases">
        <title>Sequencing of the draft genome and assembly of Desulfuromonas acetoxidans DSM 684.</title>
        <authorList>
            <consortium name="US DOE Joint Genome Institute (JGI-PGF)"/>
            <person name="Copeland A."/>
            <person name="Lucas S."/>
            <person name="Lapidus A."/>
            <person name="Barry K."/>
            <person name="Detter J.C."/>
            <person name="Glavina del Rio T."/>
            <person name="Hammon N."/>
            <person name="Israni S."/>
            <person name="Dalin E."/>
            <person name="Tice H."/>
            <person name="Bruce D."/>
            <person name="Pitluck S."/>
            <person name="Richardson P."/>
        </authorList>
    </citation>
    <scope>NUCLEOTIDE SEQUENCE [LARGE SCALE GENOMIC DNA]</scope>
    <source>
        <strain evidence="2">DSM 684</strain>
    </source>
</reference>
<feature type="chain" id="PRO_5004192578" description="FG-GAP" evidence="1">
    <location>
        <begin position="24"/>
        <end position="570"/>
    </location>
</feature>
<evidence type="ECO:0000256" key="1">
    <source>
        <dbReference type="SAM" id="SignalP"/>
    </source>
</evidence>
<feature type="signal peptide" evidence="1">
    <location>
        <begin position="1"/>
        <end position="23"/>
    </location>
</feature>
<protein>
    <recommendedName>
        <fullName evidence="4">FG-GAP</fullName>
    </recommendedName>
</protein>